<reference evidence="2 3" key="1">
    <citation type="submission" date="2024-09" db="EMBL/GenBank/DDBJ databases">
        <title>Rethinking Asexuality: The Enigmatic Case of Functional Sexual Genes in Lepraria (Stereocaulaceae).</title>
        <authorList>
            <person name="Doellman M."/>
            <person name="Sun Y."/>
            <person name="Barcenas-Pena A."/>
            <person name="Lumbsch H.T."/>
            <person name="Grewe F."/>
        </authorList>
    </citation>
    <scope>NUCLEOTIDE SEQUENCE [LARGE SCALE GENOMIC DNA]</scope>
    <source>
        <strain evidence="2 3">Grewe 0041</strain>
    </source>
</reference>
<feature type="domain" description="F-box" evidence="1">
    <location>
        <begin position="10"/>
        <end position="44"/>
    </location>
</feature>
<evidence type="ECO:0000313" key="3">
    <source>
        <dbReference type="Proteomes" id="UP001590951"/>
    </source>
</evidence>
<protein>
    <recommendedName>
        <fullName evidence="1">F-box domain-containing protein</fullName>
    </recommendedName>
</protein>
<dbReference type="EMBL" id="JBHFEH010000079">
    <property type="protein sequence ID" value="KAL2048799.1"/>
    <property type="molecule type" value="Genomic_DNA"/>
</dbReference>
<sequence length="118" mass="13378">MANQDVAALKCLPNKLLRNICKQCRHSDLAYLSLTSSSLKTIANAVLYKYGDLAILNDPQTGYSARKPYYSEYEPHVLSKTAAAQNLFLHTLYENRNRSQSKLPLSLMDIHILQPQPR</sequence>
<accession>A0ABR4AVY3</accession>
<dbReference type="InterPro" id="IPR001810">
    <property type="entry name" value="F-box_dom"/>
</dbReference>
<dbReference type="Proteomes" id="UP001590951">
    <property type="component" value="Unassembled WGS sequence"/>
</dbReference>
<name>A0ABR4AVY3_9LECA</name>
<comment type="caution">
    <text evidence="2">The sequence shown here is derived from an EMBL/GenBank/DDBJ whole genome shotgun (WGS) entry which is preliminary data.</text>
</comment>
<evidence type="ECO:0000313" key="2">
    <source>
        <dbReference type="EMBL" id="KAL2048799.1"/>
    </source>
</evidence>
<keyword evidence="3" id="KW-1185">Reference proteome</keyword>
<gene>
    <name evidence="2" type="ORF">ABVK25_010924</name>
</gene>
<organism evidence="2 3">
    <name type="scientific">Lepraria finkii</name>
    <dbReference type="NCBI Taxonomy" id="1340010"/>
    <lineage>
        <taxon>Eukaryota</taxon>
        <taxon>Fungi</taxon>
        <taxon>Dikarya</taxon>
        <taxon>Ascomycota</taxon>
        <taxon>Pezizomycotina</taxon>
        <taxon>Lecanoromycetes</taxon>
        <taxon>OSLEUM clade</taxon>
        <taxon>Lecanoromycetidae</taxon>
        <taxon>Lecanorales</taxon>
        <taxon>Lecanorineae</taxon>
        <taxon>Stereocaulaceae</taxon>
        <taxon>Lepraria</taxon>
    </lineage>
</organism>
<dbReference type="Pfam" id="PF00646">
    <property type="entry name" value="F-box"/>
    <property type="match status" value="1"/>
</dbReference>
<evidence type="ECO:0000259" key="1">
    <source>
        <dbReference type="Pfam" id="PF00646"/>
    </source>
</evidence>
<proteinExistence type="predicted"/>